<protein>
    <submittedName>
        <fullName evidence="2">Uncharacterized protein</fullName>
    </submittedName>
</protein>
<dbReference type="EMBL" id="KZ084088">
    <property type="protein sequence ID" value="OSD07510.1"/>
    <property type="molecule type" value="Genomic_DNA"/>
</dbReference>
<evidence type="ECO:0000313" key="2">
    <source>
        <dbReference type="EMBL" id="OSD07510.1"/>
    </source>
</evidence>
<evidence type="ECO:0000313" key="3">
    <source>
        <dbReference type="Proteomes" id="UP000193067"/>
    </source>
</evidence>
<feature type="compositionally biased region" description="Polar residues" evidence="1">
    <location>
        <begin position="12"/>
        <end position="33"/>
    </location>
</feature>
<gene>
    <name evidence="2" type="ORF">PYCCODRAFT_620766</name>
</gene>
<feature type="region of interest" description="Disordered" evidence="1">
    <location>
        <begin position="12"/>
        <end position="51"/>
    </location>
</feature>
<feature type="compositionally biased region" description="Basic residues" evidence="1">
    <location>
        <begin position="35"/>
        <end position="48"/>
    </location>
</feature>
<proteinExistence type="predicted"/>
<organism evidence="2 3">
    <name type="scientific">Trametes coccinea (strain BRFM310)</name>
    <name type="common">Pycnoporus coccineus</name>
    <dbReference type="NCBI Taxonomy" id="1353009"/>
    <lineage>
        <taxon>Eukaryota</taxon>
        <taxon>Fungi</taxon>
        <taxon>Dikarya</taxon>
        <taxon>Basidiomycota</taxon>
        <taxon>Agaricomycotina</taxon>
        <taxon>Agaricomycetes</taxon>
        <taxon>Polyporales</taxon>
        <taxon>Polyporaceae</taxon>
        <taxon>Trametes</taxon>
    </lineage>
</organism>
<dbReference type="AlphaFoldDB" id="A0A1Y2J269"/>
<reference evidence="2 3" key="1">
    <citation type="journal article" date="2015" name="Biotechnol. Biofuels">
        <title>Enhanced degradation of softwood versus hardwood by the white-rot fungus Pycnoporus coccineus.</title>
        <authorList>
            <person name="Couturier M."/>
            <person name="Navarro D."/>
            <person name="Chevret D."/>
            <person name="Henrissat B."/>
            <person name="Piumi F."/>
            <person name="Ruiz-Duenas F.J."/>
            <person name="Martinez A.T."/>
            <person name="Grigoriev I.V."/>
            <person name="Riley R."/>
            <person name="Lipzen A."/>
            <person name="Berrin J.G."/>
            <person name="Master E.R."/>
            <person name="Rosso M.N."/>
        </authorList>
    </citation>
    <scope>NUCLEOTIDE SEQUENCE [LARGE SCALE GENOMIC DNA]</scope>
    <source>
        <strain evidence="2 3">BRFM310</strain>
    </source>
</reference>
<dbReference type="Proteomes" id="UP000193067">
    <property type="component" value="Unassembled WGS sequence"/>
</dbReference>
<keyword evidence="3" id="KW-1185">Reference proteome</keyword>
<accession>A0A1Y2J269</accession>
<sequence length="110" mass="12467">MLAIFCLARWTGSPSSPVWSCSRTAPHSPSPNQVRHPRSSSSGRRRSRSTILGVPDIPYRSGLGDRFFKHLRCFRTRCRLSTHLFFSPHSSPTQARRLGRLRLVGDVHGR</sequence>
<evidence type="ECO:0000256" key="1">
    <source>
        <dbReference type="SAM" id="MobiDB-lite"/>
    </source>
</evidence>
<name>A0A1Y2J269_TRAC3</name>